<dbReference type="Proteomes" id="UP001501752">
    <property type="component" value="Unassembled WGS sequence"/>
</dbReference>
<feature type="transmembrane region" description="Helical" evidence="1">
    <location>
        <begin position="32"/>
        <end position="49"/>
    </location>
</feature>
<keyword evidence="1" id="KW-0812">Transmembrane</keyword>
<gene>
    <name evidence="2" type="ORF">GCM10023235_70500</name>
</gene>
<name>A0ABP9ELD5_9ACTN</name>
<evidence type="ECO:0000256" key="1">
    <source>
        <dbReference type="SAM" id="Phobius"/>
    </source>
</evidence>
<evidence type="ECO:0000313" key="3">
    <source>
        <dbReference type="Proteomes" id="UP001501752"/>
    </source>
</evidence>
<sequence length="86" mass="9688">MAQGVTAGKRPKRPNVFRRFYDFVTAKHNTSLVFLVALSIGVLMVAVQYDNHPAMTGVFALIWFITFVGLVAQFWGRHQAAQHRLA</sequence>
<feature type="transmembrane region" description="Helical" evidence="1">
    <location>
        <begin position="55"/>
        <end position="75"/>
    </location>
</feature>
<dbReference type="EMBL" id="BAABIS010000001">
    <property type="protein sequence ID" value="GAA4880103.1"/>
    <property type="molecule type" value="Genomic_DNA"/>
</dbReference>
<organism evidence="2 3">
    <name type="scientific">Kitasatospora terrestris</name>
    <dbReference type="NCBI Taxonomy" id="258051"/>
    <lineage>
        <taxon>Bacteria</taxon>
        <taxon>Bacillati</taxon>
        <taxon>Actinomycetota</taxon>
        <taxon>Actinomycetes</taxon>
        <taxon>Kitasatosporales</taxon>
        <taxon>Streptomycetaceae</taxon>
        <taxon>Kitasatospora</taxon>
    </lineage>
</organism>
<protein>
    <submittedName>
        <fullName evidence="2">Uncharacterized protein</fullName>
    </submittedName>
</protein>
<comment type="caution">
    <text evidence="2">The sequence shown here is derived from an EMBL/GenBank/DDBJ whole genome shotgun (WGS) entry which is preliminary data.</text>
</comment>
<keyword evidence="1" id="KW-1133">Transmembrane helix</keyword>
<keyword evidence="1" id="KW-0472">Membrane</keyword>
<evidence type="ECO:0000313" key="2">
    <source>
        <dbReference type="EMBL" id="GAA4880103.1"/>
    </source>
</evidence>
<reference evidence="3" key="1">
    <citation type="journal article" date="2019" name="Int. J. Syst. Evol. Microbiol.">
        <title>The Global Catalogue of Microorganisms (GCM) 10K type strain sequencing project: providing services to taxonomists for standard genome sequencing and annotation.</title>
        <authorList>
            <consortium name="The Broad Institute Genomics Platform"/>
            <consortium name="The Broad Institute Genome Sequencing Center for Infectious Disease"/>
            <person name="Wu L."/>
            <person name="Ma J."/>
        </authorList>
    </citation>
    <scope>NUCLEOTIDE SEQUENCE [LARGE SCALE GENOMIC DNA]</scope>
    <source>
        <strain evidence="3">JCM 13006</strain>
    </source>
</reference>
<keyword evidence="3" id="KW-1185">Reference proteome</keyword>
<dbReference type="RefSeq" id="WP_345700971.1">
    <property type="nucleotide sequence ID" value="NZ_BAABIS010000001.1"/>
</dbReference>
<accession>A0ABP9ELD5</accession>
<proteinExistence type="predicted"/>